<feature type="compositionally biased region" description="Basic and acidic residues" evidence="3">
    <location>
        <begin position="64"/>
        <end position="76"/>
    </location>
</feature>
<proteinExistence type="inferred from homology"/>
<feature type="compositionally biased region" description="Basic and acidic residues" evidence="3">
    <location>
        <begin position="1"/>
        <end position="11"/>
    </location>
</feature>
<keyword evidence="4" id="KW-0812">Transmembrane</keyword>
<dbReference type="InterPro" id="IPR036259">
    <property type="entry name" value="MFS_trans_sf"/>
</dbReference>
<dbReference type="PROSITE" id="PS50850">
    <property type="entry name" value="MFS"/>
    <property type="match status" value="1"/>
</dbReference>
<feature type="transmembrane region" description="Helical" evidence="4">
    <location>
        <begin position="247"/>
        <end position="276"/>
    </location>
</feature>
<feature type="compositionally biased region" description="Polar residues" evidence="3">
    <location>
        <begin position="121"/>
        <end position="130"/>
    </location>
</feature>
<dbReference type="EMBL" id="JAFEKC020000019">
    <property type="protein sequence ID" value="KAK0509238.1"/>
    <property type="molecule type" value="Genomic_DNA"/>
</dbReference>
<feature type="compositionally biased region" description="Polar residues" evidence="3">
    <location>
        <begin position="27"/>
        <end position="54"/>
    </location>
</feature>
<keyword evidence="4" id="KW-1133">Transmembrane helix</keyword>
<comment type="similarity">
    <text evidence="2">Belongs to the major facilitator superfamily. Monocarboxylate porter (TC 2.A.1.13) family.</text>
</comment>
<feature type="transmembrane region" description="Helical" evidence="4">
    <location>
        <begin position="457"/>
        <end position="482"/>
    </location>
</feature>
<feature type="transmembrane region" description="Helical" evidence="4">
    <location>
        <begin position="494"/>
        <end position="517"/>
    </location>
</feature>
<feature type="transmembrane region" description="Helical" evidence="4">
    <location>
        <begin position="523"/>
        <end position="545"/>
    </location>
</feature>
<feature type="transmembrane region" description="Helical" evidence="4">
    <location>
        <begin position="224"/>
        <end position="241"/>
    </location>
</feature>
<protein>
    <recommendedName>
        <fullName evidence="5">Major facilitator superfamily (MFS) profile domain-containing protein</fullName>
    </recommendedName>
</protein>
<dbReference type="InterPro" id="IPR020846">
    <property type="entry name" value="MFS_dom"/>
</dbReference>
<feature type="domain" description="Major facilitator superfamily (MFS) profile" evidence="5">
    <location>
        <begin position="156"/>
        <end position="558"/>
    </location>
</feature>
<dbReference type="SUPFAM" id="SSF103473">
    <property type="entry name" value="MFS general substrate transporter"/>
    <property type="match status" value="1"/>
</dbReference>
<dbReference type="AlphaFoldDB" id="A0AA39QU59"/>
<evidence type="ECO:0000256" key="2">
    <source>
        <dbReference type="ARBA" id="ARBA00006727"/>
    </source>
</evidence>
<comment type="caution">
    <text evidence="6">The sequence shown here is derived from an EMBL/GenBank/DDBJ whole genome shotgun (WGS) entry which is preliminary data.</text>
</comment>
<dbReference type="GO" id="GO:0016020">
    <property type="term" value="C:membrane"/>
    <property type="evidence" value="ECO:0007669"/>
    <property type="project" value="UniProtKB-SubCell"/>
</dbReference>
<feature type="transmembrane region" description="Helical" evidence="4">
    <location>
        <begin position="313"/>
        <end position="333"/>
    </location>
</feature>
<sequence length="558" mass="60068">MQDVHDGEEKHHVKLSRHNNKHENIEQAGQLSSAPENVNTLANASSHGSSTLSVNEKAASLNQRDAEEQPHTRDVEIDSGNKASSGLQYPPSGVNKHPMYRTASGIQAGPAPVPYPPIEHTPSNRSTSKSNGKETVPDQEDEASSPYPEGGLKAWSVVFGSFSGMTASFGVLNSVGTFQAYLSTHQLAQESPSSIGWIFSLLAFLTFFCGVQIGPVFDAKGPRWLVAAGSVLLFAGMMGVAESTKLWHFLITYSILCGIASSLIFTPAIGCVAHFFSKRRGEATGLAATGGSIGGIVFPLMLQRLFPLVGFKWAVRILAFIFLLLLTFANLLIRSNPLILPPTKTRVKTEDILPDYRIFKHKVFALTTAGVFFIEWALFIPLSYISSYAIANGVNETFSYQVLSILNAGSFFGRWLPGYLADKCGRFNAMIVTCAFCLISVLCLWLTCSPASGPGGIAQLCIFAVLFGIASGSNISLTPVCVGQLCETEVFGRWYASLYTIVSFGCLTGIPIAGQILKTDGGSYQGLILFTGGCYAIGVGCFVWARVSSVGWGLRRVY</sequence>
<dbReference type="Pfam" id="PF07690">
    <property type="entry name" value="MFS_1"/>
    <property type="match status" value="1"/>
</dbReference>
<evidence type="ECO:0000256" key="1">
    <source>
        <dbReference type="ARBA" id="ARBA00004141"/>
    </source>
</evidence>
<evidence type="ECO:0000313" key="7">
    <source>
        <dbReference type="Proteomes" id="UP001166286"/>
    </source>
</evidence>
<evidence type="ECO:0000256" key="4">
    <source>
        <dbReference type="SAM" id="Phobius"/>
    </source>
</evidence>
<feature type="transmembrane region" description="Helical" evidence="4">
    <location>
        <begin position="429"/>
        <end position="451"/>
    </location>
</feature>
<dbReference type="PANTHER" id="PTHR11360">
    <property type="entry name" value="MONOCARBOXYLATE TRANSPORTER"/>
    <property type="match status" value="1"/>
</dbReference>
<comment type="subcellular location">
    <subcellularLocation>
        <location evidence="1">Membrane</location>
        <topology evidence="1">Multi-pass membrane protein</topology>
    </subcellularLocation>
</comment>
<keyword evidence="4" id="KW-0472">Membrane</keyword>
<accession>A0AA39QU59</accession>
<feature type="transmembrane region" description="Helical" evidence="4">
    <location>
        <begin position="195"/>
        <end position="217"/>
    </location>
</feature>
<feature type="transmembrane region" description="Helical" evidence="4">
    <location>
        <begin position="283"/>
        <end position="301"/>
    </location>
</feature>
<name>A0AA39QU59_9LECA</name>
<dbReference type="CDD" id="cd17352">
    <property type="entry name" value="MFS_MCT_SLC16"/>
    <property type="match status" value="1"/>
</dbReference>
<dbReference type="Gene3D" id="1.20.1250.20">
    <property type="entry name" value="MFS general substrate transporter like domains"/>
    <property type="match status" value="2"/>
</dbReference>
<dbReference type="InterPro" id="IPR050327">
    <property type="entry name" value="Proton-linked_MCT"/>
</dbReference>
<dbReference type="PANTHER" id="PTHR11360:SF177">
    <property type="entry name" value="RIBOFLAVIN TRANSPORTER MCH5"/>
    <property type="match status" value="1"/>
</dbReference>
<dbReference type="GO" id="GO:0022857">
    <property type="term" value="F:transmembrane transporter activity"/>
    <property type="evidence" value="ECO:0007669"/>
    <property type="project" value="InterPro"/>
</dbReference>
<reference evidence="6" key="1">
    <citation type="submission" date="2023-03" db="EMBL/GenBank/DDBJ databases">
        <title>Complete genome of Cladonia borealis.</title>
        <authorList>
            <person name="Park H."/>
        </authorList>
    </citation>
    <scope>NUCLEOTIDE SEQUENCE</scope>
    <source>
        <strain evidence="6">ANT050790</strain>
    </source>
</reference>
<evidence type="ECO:0000259" key="5">
    <source>
        <dbReference type="PROSITE" id="PS50850"/>
    </source>
</evidence>
<evidence type="ECO:0000313" key="6">
    <source>
        <dbReference type="EMBL" id="KAK0509238.1"/>
    </source>
</evidence>
<organism evidence="6 7">
    <name type="scientific">Cladonia borealis</name>
    <dbReference type="NCBI Taxonomy" id="184061"/>
    <lineage>
        <taxon>Eukaryota</taxon>
        <taxon>Fungi</taxon>
        <taxon>Dikarya</taxon>
        <taxon>Ascomycota</taxon>
        <taxon>Pezizomycotina</taxon>
        <taxon>Lecanoromycetes</taxon>
        <taxon>OSLEUM clade</taxon>
        <taxon>Lecanoromycetidae</taxon>
        <taxon>Lecanorales</taxon>
        <taxon>Lecanorineae</taxon>
        <taxon>Cladoniaceae</taxon>
        <taxon>Cladonia</taxon>
    </lineage>
</organism>
<dbReference type="Proteomes" id="UP001166286">
    <property type="component" value="Unassembled WGS sequence"/>
</dbReference>
<feature type="transmembrane region" description="Helical" evidence="4">
    <location>
        <begin position="154"/>
        <end position="175"/>
    </location>
</feature>
<dbReference type="InterPro" id="IPR011701">
    <property type="entry name" value="MFS"/>
</dbReference>
<feature type="transmembrane region" description="Helical" evidence="4">
    <location>
        <begin position="398"/>
        <end position="417"/>
    </location>
</feature>
<keyword evidence="7" id="KW-1185">Reference proteome</keyword>
<feature type="region of interest" description="Disordered" evidence="3">
    <location>
        <begin position="1"/>
        <end position="148"/>
    </location>
</feature>
<evidence type="ECO:0000256" key="3">
    <source>
        <dbReference type="SAM" id="MobiDB-lite"/>
    </source>
</evidence>
<feature type="transmembrane region" description="Helical" evidence="4">
    <location>
        <begin position="363"/>
        <end position="386"/>
    </location>
</feature>
<gene>
    <name evidence="6" type="ORF">JMJ35_008609</name>
</gene>